<dbReference type="AlphaFoldDB" id="A0AAW2JWV2"/>
<evidence type="ECO:0000259" key="1">
    <source>
        <dbReference type="PROSITE" id="PS50994"/>
    </source>
</evidence>
<proteinExistence type="predicted"/>
<dbReference type="PROSITE" id="PS50994">
    <property type="entry name" value="INTEGRASE"/>
    <property type="match status" value="1"/>
</dbReference>
<reference evidence="2" key="2">
    <citation type="journal article" date="2024" name="Plant">
        <title>Genomic evolution and insights into agronomic trait innovations of Sesamum species.</title>
        <authorList>
            <person name="Miao H."/>
            <person name="Wang L."/>
            <person name="Qu L."/>
            <person name="Liu H."/>
            <person name="Sun Y."/>
            <person name="Le M."/>
            <person name="Wang Q."/>
            <person name="Wei S."/>
            <person name="Zheng Y."/>
            <person name="Lin W."/>
            <person name="Duan Y."/>
            <person name="Cao H."/>
            <person name="Xiong S."/>
            <person name="Wang X."/>
            <person name="Wei L."/>
            <person name="Li C."/>
            <person name="Ma Q."/>
            <person name="Ju M."/>
            <person name="Zhao R."/>
            <person name="Li G."/>
            <person name="Mu C."/>
            <person name="Tian Q."/>
            <person name="Mei H."/>
            <person name="Zhang T."/>
            <person name="Gao T."/>
            <person name="Zhang H."/>
        </authorList>
    </citation>
    <scope>NUCLEOTIDE SEQUENCE</scope>
    <source>
        <strain evidence="2">G01</strain>
    </source>
</reference>
<dbReference type="GO" id="GO:0015074">
    <property type="term" value="P:DNA integration"/>
    <property type="evidence" value="ECO:0007669"/>
    <property type="project" value="InterPro"/>
</dbReference>
<reference evidence="2" key="1">
    <citation type="submission" date="2020-06" db="EMBL/GenBank/DDBJ databases">
        <authorList>
            <person name="Li T."/>
            <person name="Hu X."/>
            <person name="Zhang T."/>
            <person name="Song X."/>
            <person name="Zhang H."/>
            <person name="Dai N."/>
            <person name="Sheng W."/>
            <person name="Hou X."/>
            <person name="Wei L."/>
        </authorList>
    </citation>
    <scope>NUCLEOTIDE SEQUENCE</scope>
    <source>
        <strain evidence="2">G01</strain>
        <tissue evidence="2">Leaf</tissue>
    </source>
</reference>
<dbReference type="EMBL" id="JACGWK010000482">
    <property type="protein sequence ID" value="KAL0298148.1"/>
    <property type="molecule type" value="Genomic_DNA"/>
</dbReference>
<dbReference type="InterPro" id="IPR012337">
    <property type="entry name" value="RNaseH-like_sf"/>
</dbReference>
<dbReference type="Gene3D" id="3.30.420.10">
    <property type="entry name" value="Ribonuclease H-like superfamily/Ribonuclease H"/>
    <property type="match status" value="1"/>
</dbReference>
<dbReference type="SUPFAM" id="SSF53098">
    <property type="entry name" value="Ribonuclease H-like"/>
    <property type="match status" value="1"/>
</dbReference>
<evidence type="ECO:0000313" key="2">
    <source>
        <dbReference type="EMBL" id="KAL0298148.1"/>
    </source>
</evidence>
<dbReference type="PANTHER" id="PTHR47266">
    <property type="entry name" value="ENDONUCLEASE-RELATED"/>
    <property type="match status" value="1"/>
</dbReference>
<protein>
    <recommendedName>
        <fullName evidence="1">Integrase catalytic domain-containing protein</fullName>
    </recommendedName>
</protein>
<dbReference type="GO" id="GO:0003676">
    <property type="term" value="F:nucleic acid binding"/>
    <property type="evidence" value="ECO:0007669"/>
    <property type="project" value="InterPro"/>
</dbReference>
<dbReference type="InterPro" id="IPR036397">
    <property type="entry name" value="RNaseH_sf"/>
</dbReference>
<organism evidence="2">
    <name type="scientific">Sesamum angustifolium</name>
    <dbReference type="NCBI Taxonomy" id="2727405"/>
    <lineage>
        <taxon>Eukaryota</taxon>
        <taxon>Viridiplantae</taxon>
        <taxon>Streptophyta</taxon>
        <taxon>Embryophyta</taxon>
        <taxon>Tracheophyta</taxon>
        <taxon>Spermatophyta</taxon>
        <taxon>Magnoliopsida</taxon>
        <taxon>eudicotyledons</taxon>
        <taxon>Gunneridae</taxon>
        <taxon>Pentapetalae</taxon>
        <taxon>asterids</taxon>
        <taxon>lamiids</taxon>
        <taxon>Lamiales</taxon>
        <taxon>Pedaliaceae</taxon>
        <taxon>Sesamum</taxon>
    </lineage>
</organism>
<accession>A0AAW2JWV2</accession>
<dbReference type="InterPro" id="IPR052160">
    <property type="entry name" value="Gypsy_RT_Integrase-like"/>
</dbReference>
<dbReference type="InterPro" id="IPR001584">
    <property type="entry name" value="Integrase_cat-core"/>
</dbReference>
<gene>
    <name evidence="2" type="ORF">Sangu_3158700</name>
</gene>
<sequence length="131" mass="14843">MGPFPLSFGKSYIILGVDCVSKWVEAKATHTDDAKIVIDFVKTNIFSRYGMPRAIISDRGTHLCNKMVSALPKKYNVTHRVSTTYHKQIVKPRFPIGRSSPYLRWSTPTARIGTLAWMMHYGSTARHTISQ</sequence>
<comment type="caution">
    <text evidence="2">The sequence shown here is derived from an EMBL/GenBank/DDBJ whole genome shotgun (WGS) entry which is preliminary data.</text>
</comment>
<name>A0AAW2JWV2_9LAMI</name>
<feature type="domain" description="Integrase catalytic" evidence="1">
    <location>
        <begin position="1"/>
        <end position="88"/>
    </location>
</feature>
<dbReference type="Pfam" id="PF00665">
    <property type="entry name" value="rve"/>
    <property type="match status" value="1"/>
</dbReference>